<evidence type="ECO:0000313" key="2">
    <source>
        <dbReference type="Proteomes" id="UP001500782"/>
    </source>
</evidence>
<accession>A0ABN0VRQ9</accession>
<name>A0ABN0VRQ9_9BACI</name>
<gene>
    <name evidence="1" type="ORF">GCM10008967_02800</name>
</gene>
<organism evidence="1 2">
    <name type="scientific">Bacillus carboniphilus</name>
    <dbReference type="NCBI Taxonomy" id="86663"/>
    <lineage>
        <taxon>Bacteria</taxon>
        <taxon>Bacillati</taxon>
        <taxon>Bacillota</taxon>
        <taxon>Bacilli</taxon>
        <taxon>Bacillales</taxon>
        <taxon>Bacillaceae</taxon>
        <taxon>Bacillus</taxon>
    </lineage>
</organism>
<evidence type="ECO:0000313" key="1">
    <source>
        <dbReference type="EMBL" id="GAA0315680.1"/>
    </source>
</evidence>
<protein>
    <submittedName>
        <fullName evidence="1">Uncharacterized protein</fullName>
    </submittedName>
</protein>
<keyword evidence="2" id="KW-1185">Reference proteome</keyword>
<dbReference type="Proteomes" id="UP001500782">
    <property type="component" value="Unassembled WGS sequence"/>
</dbReference>
<reference evidence="1 2" key="1">
    <citation type="journal article" date="2019" name="Int. J. Syst. Evol. Microbiol.">
        <title>The Global Catalogue of Microorganisms (GCM) 10K type strain sequencing project: providing services to taxonomists for standard genome sequencing and annotation.</title>
        <authorList>
            <consortium name="The Broad Institute Genomics Platform"/>
            <consortium name="The Broad Institute Genome Sequencing Center for Infectious Disease"/>
            <person name="Wu L."/>
            <person name="Ma J."/>
        </authorList>
    </citation>
    <scope>NUCLEOTIDE SEQUENCE [LARGE SCALE GENOMIC DNA]</scope>
    <source>
        <strain evidence="1 2">JCM 9731</strain>
    </source>
</reference>
<dbReference type="RefSeq" id="WP_343795681.1">
    <property type="nucleotide sequence ID" value="NZ_BAAADJ010000004.1"/>
</dbReference>
<proteinExistence type="predicted"/>
<sequence>MKKYIFSIPGIPRSHVLKVNVFALPEYTPRFLHVHERSLHPYVHTSTAMLKSDSRSRKNKDKHYQEFYLSKRTSFLAKIIEGSKRKLVYVHIDPIAMKVIVEECFGHYECTKVDVYDIISCFTFLIGSQFTKLTIPREYGNVRNRRRPFILVDCLTYTDFQHI</sequence>
<comment type="caution">
    <text evidence="1">The sequence shown here is derived from an EMBL/GenBank/DDBJ whole genome shotgun (WGS) entry which is preliminary data.</text>
</comment>
<dbReference type="EMBL" id="BAAADJ010000004">
    <property type="protein sequence ID" value="GAA0315680.1"/>
    <property type="molecule type" value="Genomic_DNA"/>
</dbReference>